<name>A0A7J6LEP5_PEROL</name>
<dbReference type="GO" id="GO:1990716">
    <property type="term" value="C:axonemal central apparatus"/>
    <property type="evidence" value="ECO:0007669"/>
    <property type="project" value="TreeGrafter"/>
</dbReference>
<feature type="transmembrane region" description="Helical" evidence="2">
    <location>
        <begin position="2230"/>
        <end position="2252"/>
    </location>
</feature>
<accession>A0A7J6LEP5</accession>
<keyword evidence="2" id="KW-0812">Transmembrane</keyword>
<feature type="compositionally biased region" description="Basic and acidic residues" evidence="1">
    <location>
        <begin position="1599"/>
        <end position="1608"/>
    </location>
</feature>
<feature type="compositionally biased region" description="Basic and acidic residues" evidence="1">
    <location>
        <begin position="1631"/>
        <end position="1645"/>
    </location>
</feature>
<evidence type="ECO:0000256" key="1">
    <source>
        <dbReference type="SAM" id="MobiDB-lite"/>
    </source>
</evidence>
<feature type="compositionally biased region" description="Acidic residues" evidence="1">
    <location>
        <begin position="1161"/>
        <end position="1172"/>
    </location>
</feature>
<sequence>MLYVFESAGLATTWMLGMAEGSKARSKKVVQRTQSAPRIHRSKRDDDERSRKILLRRKESELAFRKEASMRLKRVLESAKERRVAVLGRGVAWSRRIESMRSLREGMDAEDSFAVRYENKGLWILLCAGALLCAEIMNILDEFLKISRRVADLHVLGVPAAELKELVDNSNGAVLDNDSSFSCGEGPIISLRVRQEKVSALCKLIEAKLARIETPPECSTWMLYNVTFLCVLFYCRLKYRVKRRRRCAEMIRLFFLSVKPGSRIRDTIHKFLSRARLIQRSVKSWIAQRLAAAAAAAGPIDEWMRMELGIIRERWIAEQAAKIAELEGRLSKMAVMGQQVDVLEMKQLEKSREAYKCIVRPPSANERRVQICVMQKEMVPRCVRLCAVGYLQSLRVRKLREITAQHREDIERYKVDLKTWRDVDDAVRMISPHQDAHLPTPACPPVPQPISTAPDGVIEQVIRRLQDEVGGSDAVGEAKRRRFCEDSRSAEEERKADWLRKDAKQSPSGRYVDLHPALNRVIVSVVEGAITDSKNEEWVLMEESVPSHENTYRKLADSIHPAYQSPSVLLDCLVEQVGAGIRNEEREVPQTLDDGVEKRKEEEARKLSKYIKVTLSQDWGPSIAGEESESEGSDTNPYHDLQDAEAVLPSLDTLGCRYRGVRMFGHESVATVAKRIEGCFRVPRASPVEGECVLTADQRRALRTKIIPFMPKRLGSASIERLLLLTEFAKLMDSVTPAKGGAVGSCTLASLVDRRVYEKIPMGLLRQRLGRLIYGKGAGEPYLATRYWPRYDATLIAIYYPTPPGRMSLHAWREEIECNDDEQQQQQQQVTEQRDEEKEDVDGDGQPDAGEEGAEEVPLEAKGPRYEIREVFEKCSVPADGSVIISTRLARTAVSQRTPAPIDPEEGADEEAKEEETPEAAADEEEKPADAAENDEGGDEFDSSYGEAPQVQYFDVERRLVKFLDFRPKLCSRAGYVLTYAMELMYSRRVTKAFAKGCTLRVEESCVSCNYQDSSRLTVTRSEEDDFTLTYGPLQASRVTLRSKRGIELTPQQPPYAKRPSRMISNARCGDLVYDCEMSRRVFPNGVVQRGLASGRKELLYPDGTYSYRDPTAEQLSGDLRLPPAARPGEWIVVKPRSGEMYKRWRAPERPRTPQAVAVEGGDENEETEANVDEDADAGKQKYLDEIRFLVEGGMCEEKLDSKVPTATQVDPESGHEIVTNNLGSMIITTPDGSVRKVIFPDHTRISTERSELGDKISISKLGTPLCYISQNGSNALFTVELEDASMVCIEQSAEGEEVAVKRCGALSIKVNVNTGKTVVDGAAYVAEYIRDDDGHGSFTLRCIDDERNSFEIDGRTNCCSVKLATCLDESKDMPSPRPGAPIDEALRPMTAIYHPDKDFLPSVDGLFSHPPRLIVVYGDGLNEAQEILPFKEATEALNASDAIRESVAMDSPMDGCTSHYLIKTGRSVDLKILPIPEITIPSSVSRQVEAVEDPNPVVPAPSEFTTVRHLIEYPEVSDSMLREFEDACVRYSDWTEAHKGLHDEVADRMQREAEARAAVAKVEAQCLELAARWQHAPGAEEMLNTAVKLAGEVVERLEKESAERKEPEEESSVANDEPTDSSESHQQPLVRERVETKGIRRPDEGGECANEATAINPYNYFQSEHGLNFLVEHRMLGEKVEPSQLPPKPLPKLEVVGSREERAAFARRSPWDPLLPHEWAKMEELIEQKRQKEEKSMENATAVVEKDDQVKDSGEQLRRETADEALPSEREEDGENYSHMESAKALTGVIPEGPHPDKRGSQWDVYGDPRVDEGSSEDACLIRNGEFVSIEAPVDRRVRTSSLARKMEGVEAPGAMEIRKSGSHTGVIERYLHATGIAHDGDRAQTEFLTGSLLGLGDPGKLIEVSPARLIFGCVRQYGIYRMVVKVRNLDSDVTRLKVKIVGNIPSKEAIVCPIYRPGPLPPGLATNIGVELIAREPCKVEVILQIASKGHIAQIPVFGEVVSGRDYNYLPTGSIKVSSYRCVRDGYGPVEPWGDVVVSLADEKYCRHFFETSWRPMEAFDNRRPSEMLNSVVNIEDTSLQLSSSVEAPAIRSSNDVDDDDTAKETLSSISYDTERDIDARERKMVESFRQFEKDAEKTIAAILSLDPNNSPADNNAEESSNSEEPTVKASEEGSPKKHPTKRYITFLRTLNDHDDEIEERNEKDSLVTASELGFYLWLLVLDQRQELYTVALSSLVVMFLMAIGVVYYVQSEGDRINTQL</sequence>
<dbReference type="PANTHER" id="PTHR21963">
    <property type="entry name" value="PF6"/>
    <property type="match status" value="1"/>
</dbReference>
<feature type="region of interest" description="Disordered" evidence="1">
    <location>
        <begin position="1599"/>
        <end position="1649"/>
    </location>
</feature>
<feature type="region of interest" description="Disordered" evidence="1">
    <location>
        <begin position="26"/>
        <end position="47"/>
    </location>
</feature>
<feature type="compositionally biased region" description="Basic and acidic residues" evidence="1">
    <location>
        <begin position="1745"/>
        <end position="1763"/>
    </location>
</feature>
<dbReference type="Proteomes" id="UP000572268">
    <property type="component" value="Unassembled WGS sequence"/>
</dbReference>
<proteinExistence type="predicted"/>
<feature type="compositionally biased region" description="Basic and acidic residues" evidence="1">
    <location>
        <begin position="2168"/>
        <end position="2178"/>
    </location>
</feature>
<feature type="region of interest" description="Disordered" evidence="1">
    <location>
        <begin position="893"/>
        <end position="947"/>
    </location>
</feature>
<feature type="region of interest" description="Disordered" evidence="1">
    <location>
        <begin position="818"/>
        <end position="862"/>
    </location>
</feature>
<feature type="compositionally biased region" description="Acidic residues" evidence="1">
    <location>
        <begin position="903"/>
        <end position="942"/>
    </location>
</feature>
<evidence type="ECO:0000256" key="2">
    <source>
        <dbReference type="SAM" id="Phobius"/>
    </source>
</evidence>
<evidence type="ECO:0000313" key="3">
    <source>
        <dbReference type="EMBL" id="KAF4657666.1"/>
    </source>
</evidence>
<feature type="region of interest" description="Disordered" evidence="1">
    <location>
        <begin position="2146"/>
        <end position="2181"/>
    </location>
</feature>
<keyword evidence="2" id="KW-1133">Transmembrane helix</keyword>
<feature type="region of interest" description="Disordered" evidence="1">
    <location>
        <begin position="1149"/>
        <end position="1172"/>
    </location>
</feature>
<protein>
    <submittedName>
        <fullName evidence="3">Sperm associated antigen 17</fullName>
    </submittedName>
</protein>
<feature type="region of interest" description="Disordered" evidence="1">
    <location>
        <begin position="1731"/>
        <end position="1781"/>
    </location>
</feature>
<gene>
    <name evidence="3" type="primary">SPAG17</name>
    <name evidence="3" type="ORF">FOL46_007333</name>
</gene>
<dbReference type="InterPro" id="IPR026173">
    <property type="entry name" value="SPAG17"/>
</dbReference>
<feature type="compositionally biased region" description="Low complexity" evidence="1">
    <location>
        <begin position="2149"/>
        <end position="2167"/>
    </location>
</feature>
<feature type="compositionally biased region" description="Acidic residues" evidence="1">
    <location>
        <begin position="837"/>
        <end position="858"/>
    </location>
</feature>
<dbReference type="GO" id="GO:1904158">
    <property type="term" value="P:axonemal central apparatus assembly"/>
    <property type="evidence" value="ECO:0007669"/>
    <property type="project" value="TreeGrafter"/>
</dbReference>
<dbReference type="PANTHER" id="PTHR21963:SF1">
    <property type="entry name" value="SPERM-ASSOCIATED ANTIGEN 17"/>
    <property type="match status" value="1"/>
</dbReference>
<reference evidence="3 4" key="1">
    <citation type="submission" date="2020-04" db="EMBL/GenBank/DDBJ databases">
        <title>Perkinsus olseni comparative genomics.</title>
        <authorList>
            <person name="Bogema D.R."/>
        </authorList>
    </citation>
    <scope>NUCLEOTIDE SEQUENCE [LARGE SCALE GENOMIC DNA]</scope>
    <source>
        <strain evidence="3">ATCC PRA-31</strain>
    </source>
</reference>
<comment type="caution">
    <text evidence="3">The sequence shown here is derived from an EMBL/GenBank/DDBJ whole genome shotgun (WGS) entry which is preliminary data.</text>
</comment>
<keyword evidence="2" id="KW-0472">Membrane</keyword>
<dbReference type="EMBL" id="JABANN010000510">
    <property type="protein sequence ID" value="KAF4657666.1"/>
    <property type="molecule type" value="Genomic_DNA"/>
</dbReference>
<feature type="region of interest" description="Disordered" evidence="1">
    <location>
        <begin position="2086"/>
        <end position="2111"/>
    </location>
</feature>
<organism evidence="3 4">
    <name type="scientific">Perkinsus olseni</name>
    <name type="common">Perkinsus atlanticus</name>
    <dbReference type="NCBI Taxonomy" id="32597"/>
    <lineage>
        <taxon>Eukaryota</taxon>
        <taxon>Sar</taxon>
        <taxon>Alveolata</taxon>
        <taxon>Perkinsozoa</taxon>
        <taxon>Perkinsea</taxon>
        <taxon>Perkinsida</taxon>
        <taxon>Perkinsidae</taxon>
        <taxon>Perkinsus</taxon>
    </lineage>
</organism>
<evidence type="ECO:0000313" key="4">
    <source>
        <dbReference type="Proteomes" id="UP000572268"/>
    </source>
</evidence>